<dbReference type="InterPro" id="IPR000600">
    <property type="entry name" value="ROK"/>
</dbReference>
<name>A0A4S2F3W8_9ACTN</name>
<evidence type="ECO:0000313" key="3">
    <source>
        <dbReference type="Proteomes" id="UP000310263"/>
    </source>
</evidence>
<dbReference type="OrthoDB" id="8772678at2"/>
<accession>A0A4S2F3W8</accession>
<dbReference type="EMBL" id="SRYE01000003">
    <property type="protein sequence ID" value="TGY62263.1"/>
    <property type="molecule type" value="Genomic_DNA"/>
</dbReference>
<evidence type="ECO:0000313" key="2">
    <source>
        <dbReference type="EMBL" id="TGY62263.1"/>
    </source>
</evidence>
<dbReference type="AlphaFoldDB" id="A0A4S2F3W8"/>
<dbReference type="RefSeq" id="WP_136012733.1">
    <property type="nucleotide sequence ID" value="NZ_SRYE01000003.1"/>
</dbReference>
<organism evidence="2 3">
    <name type="scientific">Muricaecibacterium torontonense</name>
    <dbReference type="NCBI Taxonomy" id="3032871"/>
    <lineage>
        <taxon>Bacteria</taxon>
        <taxon>Bacillati</taxon>
        <taxon>Actinomycetota</taxon>
        <taxon>Coriobacteriia</taxon>
        <taxon>Coriobacteriales</taxon>
        <taxon>Atopobiaceae</taxon>
        <taxon>Muricaecibacterium</taxon>
    </lineage>
</organism>
<comment type="similarity">
    <text evidence="1">Belongs to the ROK (NagC/XylR) family.</text>
</comment>
<proteinExistence type="inferred from homology"/>
<dbReference type="Pfam" id="PF00480">
    <property type="entry name" value="ROK"/>
    <property type="match status" value="1"/>
</dbReference>
<dbReference type="SUPFAM" id="SSF53067">
    <property type="entry name" value="Actin-like ATPase domain"/>
    <property type="match status" value="1"/>
</dbReference>
<protein>
    <submittedName>
        <fullName evidence="2">ROK family protein</fullName>
    </submittedName>
</protein>
<gene>
    <name evidence="2" type="ORF">E5334_06345</name>
</gene>
<evidence type="ECO:0000256" key="1">
    <source>
        <dbReference type="ARBA" id="ARBA00006479"/>
    </source>
</evidence>
<reference evidence="2 3" key="1">
    <citation type="submission" date="2019-04" db="EMBL/GenBank/DDBJ databases">
        <title>Microbes associate with the intestines of laboratory mice.</title>
        <authorList>
            <person name="Navarre W."/>
            <person name="Wong E."/>
            <person name="Huang K."/>
            <person name="Tropini C."/>
            <person name="Ng K."/>
            <person name="Yu B."/>
        </authorList>
    </citation>
    <scope>NUCLEOTIDE SEQUENCE [LARGE SCALE GENOMIC DNA]</scope>
    <source>
        <strain evidence="2 3">NM07_P-09</strain>
    </source>
</reference>
<comment type="caution">
    <text evidence="2">The sequence shown here is derived from an EMBL/GenBank/DDBJ whole genome shotgun (WGS) entry which is preliminary data.</text>
</comment>
<dbReference type="Proteomes" id="UP000310263">
    <property type="component" value="Unassembled WGS sequence"/>
</dbReference>
<dbReference type="PANTHER" id="PTHR18964">
    <property type="entry name" value="ROK (REPRESSOR, ORF, KINASE) FAMILY"/>
    <property type="match status" value="1"/>
</dbReference>
<keyword evidence="3" id="KW-1185">Reference proteome</keyword>
<sequence length="318" mass="32178">MDPTRVVAVDIGGTKIATGIVTFDGDSFPEVSSVEKIPTDPLRGGTSVLHDVIRSIKAAIERAEGPVAGVGISTGGVVNPKTGDITYANEMMPGWSGTKLGSEVASATGLSCRVLNDVHAHALGEARWGGGKGMSSVLVVAIGTGISGAIVDNGKLRLGVHDMAGNIGHMACEEAAGIPCTCGATGHLESIAAGPAIVEEYIRLSGNDKDAQGNPIGGATISQMAESGDQAAIAAEERSGLGLGGVLASAANLIDPEAIILSGSVVECGPVWHNALARGYASRVMEPVRDLPIERGALGNDAPLLGAAEHFIDDGYEK</sequence>
<dbReference type="PANTHER" id="PTHR18964:SF149">
    <property type="entry name" value="BIFUNCTIONAL UDP-N-ACETYLGLUCOSAMINE 2-EPIMERASE_N-ACETYLMANNOSAMINE KINASE"/>
    <property type="match status" value="1"/>
</dbReference>
<dbReference type="InterPro" id="IPR043129">
    <property type="entry name" value="ATPase_NBD"/>
</dbReference>
<dbReference type="Gene3D" id="3.30.420.40">
    <property type="match status" value="2"/>
</dbReference>